<dbReference type="AlphaFoldDB" id="A0A0F9P4L8"/>
<gene>
    <name evidence="1" type="ORF">LCGC14_1182390</name>
</gene>
<dbReference type="EMBL" id="LAZR01005934">
    <property type="protein sequence ID" value="KKM96020.1"/>
    <property type="molecule type" value="Genomic_DNA"/>
</dbReference>
<comment type="caution">
    <text evidence="1">The sequence shown here is derived from an EMBL/GenBank/DDBJ whole genome shotgun (WGS) entry which is preliminary data.</text>
</comment>
<reference evidence="1" key="1">
    <citation type="journal article" date="2015" name="Nature">
        <title>Complex archaea that bridge the gap between prokaryotes and eukaryotes.</title>
        <authorList>
            <person name="Spang A."/>
            <person name="Saw J.H."/>
            <person name="Jorgensen S.L."/>
            <person name="Zaremba-Niedzwiedzka K."/>
            <person name="Martijn J."/>
            <person name="Lind A.E."/>
            <person name="van Eijk R."/>
            <person name="Schleper C."/>
            <person name="Guy L."/>
            <person name="Ettema T.J."/>
        </authorList>
    </citation>
    <scope>NUCLEOTIDE SEQUENCE</scope>
</reference>
<evidence type="ECO:0000313" key="1">
    <source>
        <dbReference type="EMBL" id="KKM96020.1"/>
    </source>
</evidence>
<accession>A0A0F9P4L8</accession>
<protein>
    <submittedName>
        <fullName evidence="1">Uncharacterized protein</fullName>
    </submittedName>
</protein>
<organism evidence="1">
    <name type="scientific">marine sediment metagenome</name>
    <dbReference type="NCBI Taxonomy" id="412755"/>
    <lineage>
        <taxon>unclassified sequences</taxon>
        <taxon>metagenomes</taxon>
        <taxon>ecological metagenomes</taxon>
    </lineage>
</organism>
<name>A0A0F9P4L8_9ZZZZ</name>
<proteinExistence type="predicted"/>
<sequence length="67" mass="7938">MSEIDYHFDRYALYNIGMIETLCFLSTSKEEWWFIEKNNVLIHAVYDETGNTKVLMQFFGSGYRTIG</sequence>